<dbReference type="AlphaFoldDB" id="A0A183E2L3"/>
<evidence type="ECO:0000313" key="4">
    <source>
        <dbReference type="WBParaSite" id="GPUH_0001522401-mRNA-1"/>
    </source>
</evidence>
<evidence type="ECO:0000256" key="1">
    <source>
        <dbReference type="SAM" id="SignalP"/>
    </source>
</evidence>
<keyword evidence="1" id="KW-0732">Signal</keyword>
<feature type="chain" id="PRO_5043138979" evidence="1">
    <location>
        <begin position="31"/>
        <end position="95"/>
    </location>
</feature>
<dbReference type="EMBL" id="UYRT01082152">
    <property type="protein sequence ID" value="VDN25557.1"/>
    <property type="molecule type" value="Genomic_DNA"/>
</dbReference>
<proteinExistence type="predicted"/>
<keyword evidence="3" id="KW-1185">Reference proteome</keyword>
<evidence type="ECO:0000313" key="3">
    <source>
        <dbReference type="Proteomes" id="UP000271098"/>
    </source>
</evidence>
<reference evidence="2 3" key="2">
    <citation type="submission" date="2018-11" db="EMBL/GenBank/DDBJ databases">
        <authorList>
            <consortium name="Pathogen Informatics"/>
        </authorList>
    </citation>
    <scope>NUCLEOTIDE SEQUENCE [LARGE SCALE GENOMIC DNA]</scope>
</reference>
<feature type="signal peptide" evidence="1">
    <location>
        <begin position="1"/>
        <end position="30"/>
    </location>
</feature>
<dbReference type="WBParaSite" id="GPUH_0001522401-mRNA-1">
    <property type="protein sequence ID" value="GPUH_0001522401-mRNA-1"/>
    <property type="gene ID" value="GPUH_0001522401"/>
</dbReference>
<accession>A0A183E2L3</accession>
<gene>
    <name evidence="2" type="ORF">GPUH_LOCUS15204</name>
</gene>
<sequence>MRSQVLLVASVLLVAWLPLWLVSELSYAWAAVPIVGPEGLSGGARPVINCGMFQWCVGDGAARRKCCAVAGDGRSAAGHGAGWHQQLLGIVACLQ</sequence>
<reference evidence="4" key="1">
    <citation type="submission" date="2016-06" db="UniProtKB">
        <authorList>
            <consortium name="WormBaseParasite"/>
        </authorList>
    </citation>
    <scope>IDENTIFICATION</scope>
</reference>
<evidence type="ECO:0000313" key="2">
    <source>
        <dbReference type="EMBL" id="VDN25557.1"/>
    </source>
</evidence>
<protein>
    <submittedName>
        <fullName evidence="4">Secreted protein</fullName>
    </submittedName>
</protein>
<name>A0A183E2L3_9BILA</name>
<dbReference type="Proteomes" id="UP000271098">
    <property type="component" value="Unassembled WGS sequence"/>
</dbReference>
<organism evidence="4">
    <name type="scientific">Gongylonema pulchrum</name>
    <dbReference type="NCBI Taxonomy" id="637853"/>
    <lineage>
        <taxon>Eukaryota</taxon>
        <taxon>Metazoa</taxon>
        <taxon>Ecdysozoa</taxon>
        <taxon>Nematoda</taxon>
        <taxon>Chromadorea</taxon>
        <taxon>Rhabditida</taxon>
        <taxon>Spirurina</taxon>
        <taxon>Spiruromorpha</taxon>
        <taxon>Spiruroidea</taxon>
        <taxon>Gongylonematidae</taxon>
        <taxon>Gongylonema</taxon>
    </lineage>
</organism>